<evidence type="ECO:0000313" key="11">
    <source>
        <dbReference type="EMBL" id="RMI41688.1"/>
    </source>
</evidence>
<feature type="compositionally biased region" description="Low complexity" evidence="10">
    <location>
        <begin position="189"/>
        <end position="204"/>
    </location>
</feature>
<dbReference type="EMBL" id="RFFG01000040">
    <property type="protein sequence ID" value="RMI41688.1"/>
    <property type="molecule type" value="Genomic_DNA"/>
</dbReference>
<organism evidence="11 12">
    <name type="scientific">Actinomadura harenae</name>
    <dbReference type="NCBI Taxonomy" id="2483351"/>
    <lineage>
        <taxon>Bacteria</taxon>
        <taxon>Bacillati</taxon>
        <taxon>Actinomycetota</taxon>
        <taxon>Actinomycetes</taxon>
        <taxon>Streptosporangiales</taxon>
        <taxon>Thermomonosporaceae</taxon>
        <taxon>Actinomadura</taxon>
    </lineage>
</organism>
<comment type="caution">
    <text evidence="11">The sequence shown here is derived from an EMBL/GenBank/DDBJ whole genome shotgun (WGS) entry which is preliminary data.</text>
</comment>
<dbReference type="InterPro" id="IPR019933">
    <property type="entry name" value="DivIVA_domain"/>
</dbReference>
<evidence type="ECO:0000256" key="8">
    <source>
        <dbReference type="ARBA" id="ARBA00031737"/>
    </source>
</evidence>
<keyword evidence="4" id="KW-0963">Cytoplasm</keyword>
<evidence type="ECO:0000256" key="5">
    <source>
        <dbReference type="ARBA" id="ARBA00022618"/>
    </source>
</evidence>
<feature type="compositionally biased region" description="Gly residues" evidence="10">
    <location>
        <begin position="290"/>
        <end position="300"/>
    </location>
</feature>
<dbReference type="GO" id="GO:0005737">
    <property type="term" value="C:cytoplasm"/>
    <property type="evidence" value="ECO:0007669"/>
    <property type="project" value="UniProtKB-SubCell"/>
</dbReference>
<evidence type="ECO:0000256" key="2">
    <source>
        <dbReference type="ARBA" id="ARBA00009008"/>
    </source>
</evidence>
<evidence type="ECO:0000256" key="7">
    <source>
        <dbReference type="ARBA" id="ARBA00023306"/>
    </source>
</evidence>
<comment type="subcellular location">
    <subcellularLocation>
        <location evidence="1">Cytoplasm</location>
    </subcellularLocation>
</comment>
<protein>
    <recommendedName>
        <fullName evidence="3">Cell wall synthesis protein Wag31</fullName>
    </recommendedName>
    <alternativeName>
        <fullName evidence="8">Antigen 84</fullName>
    </alternativeName>
</protein>
<keyword evidence="5" id="KW-0132">Cell division</keyword>
<evidence type="ECO:0000256" key="9">
    <source>
        <dbReference type="SAM" id="Coils"/>
    </source>
</evidence>
<dbReference type="GO" id="GO:0051301">
    <property type="term" value="P:cell division"/>
    <property type="evidence" value="ECO:0007669"/>
    <property type="project" value="UniProtKB-KW"/>
</dbReference>
<keyword evidence="12" id="KW-1185">Reference proteome</keyword>
<dbReference type="InterPro" id="IPR007793">
    <property type="entry name" value="DivIVA_fam"/>
</dbReference>
<dbReference type="AlphaFoldDB" id="A0A3M2M3I6"/>
<sequence length="327" mass="33587">MGMQSVMTMPVEGGDMLTPSEVARKVFTTVRLREGYDLFEVNDFLTEVETTLTALHRELDTLRSRPPESPETAAGVMRLAQETSDRLLEAAQREAADIVERARERAATLEDEARASAAELLDDARARHGEALHSAEEVVRFEADLRAGLDDQVSGIREILRGLERQRRSLPGPHGRPRQLPLLVPPPSDATGAPAPADPAAKPSPRSPAPTPDAIPIPARGTASVPDAARGAAAAQEAAQTSARGAAAVPDGAPAPARGASSAGVSGPESAQAQARGAASGPTPVPGPASGLGSGPGSGLTRGIAPVPQASPAKDTGADVEAERTPA</sequence>
<dbReference type="NCBIfam" id="TIGR03544">
    <property type="entry name" value="DivI1A_domain"/>
    <property type="match status" value="1"/>
</dbReference>
<gene>
    <name evidence="11" type="ORF">EBO15_22215</name>
</gene>
<dbReference type="Proteomes" id="UP000282674">
    <property type="component" value="Unassembled WGS sequence"/>
</dbReference>
<evidence type="ECO:0000256" key="4">
    <source>
        <dbReference type="ARBA" id="ARBA00022490"/>
    </source>
</evidence>
<dbReference type="PANTHER" id="PTHR35794:SF2">
    <property type="entry name" value="CELL DIVISION PROTEIN DIVIVA"/>
    <property type="match status" value="1"/>
</dbReference>
<feature type="compositionally biased region" description="Low complexity" evidence="10">
    <location>
        <begin position="228"/>
        <end position="281"/>
    </location>
</feature>
<feature type="region of interest" description="Disordered" evidence="10">
    <location>
        <begin position="167"/>
        <end position="327"/>
    </location>
</feature>
<feature type="coiled-coil region" evidence="9">
    <location>
        <begin position="92"/>
        <end position="119"/>
    </location>
</feature>
<accession>A0A3M2M3I6</accession>
<keyword evidence="7" id="KW-0131">Cell cycle</keyword>
<evidence type="ECO:0000256" key="6">
    <source>
        <dbReference type="ARBA" id="ARBA00023054"/>
    </source>
</evidence>
<evidence type="ECO:0000313" key="12">
    <source>
        <dbReference type="Proteomes" id="UP000282674"/>
    </source>
</evidence>
<keyword evidence="6 9" id="KW-0175">Coiled coil</keyword>
<evidence type="ECO:0000256" key="1">
    <source>
        <dbReference type="ARBA" id="ARBA00004496"/>
    </source>
</evidence>
<evidence type="ECO:0000256" key="10">
    <source>
        <dbReference type="SAM" id="MobiDB-lite"/>
    </source>
</evidence>
<feature type="compositionally biased region" description="Pro residues" evidence="10">
    <location>
        <begin position="205"/>
        <end position="215"/>
    </location>
</feature>
<proteinExistence type="inferred from homology"/>
<dbReference type="PANTHER" id="PTHR35794">
    <property type="entry name" value="CELL DIVISION PROTEIN DIVIVA"/>
    <property type="match status" value="1"/>
</dbReference>
<dbReference type="Gene3D" id="6.10.250.660">
    <property type="match status" value="1"/>
</dbReference>
<name>A0A3M2M3I6_9ACTN</name>
<evidence type="ECO:0000256" key="3">
    <source>
        <dbReference type="ARBA" id="ARBA00018787"/>
    </source>
</evidence>
<dbReference type="Pfam" id="PF05103">
    <property type="entry name" value="DivIVA"/>
    <property type="match status" value="1"/>
</dbReference>
<comment type="similarity">
    <text evidence="2">Belongs to the DivIVA family.</text>
</comment>
<reference evidence="11 12" key="1">
    <citation type="submission" date="2018-10" db="EMBL/GenBank/DDBJ databases">
        <title>Isolation from soil.</title>
        <authorList>
            <person name="Hu J."/>
        </authorList>
    </citation>
    <scope>NUCLEOTIDE SEQUENCE [LARGE SCALE GENOMIC DNA]</scope>
    <source>
        <strain evidence="11 12">NEAU-Ht49</strain>
    </source>
</reference>